<dbReference type="PANTHER" id="PTHR43706">
    <property type="entry name" value="NADH DEHYDROGENASE"/>
    <property type="match status" value="1"/>
</dbReference>
<keyword evidence="8" id="KW-1185">Reference proteome</keyword>
<dbReference type="InterPro" id="IPR045024">
    <property type="entry name" value="NDH-2"/>
</dbReference>
<keyword evidence="5" id="KW-0520">NAD</keyword>
<dbReference type="PRINTS" id="PR00368">
    <property type="entry name" value="FADPNR"/>
</dbReference>
<proteinExistence type="inferred from homology"/>
<evidence type="ECO:0000256" key="1">
    <source>
        <dbReference type="ARBA" id="ARBA00005272"/>
    </source>
</evidence>
<dbReference type="AlphaFoldDB" id="A0A3D9Z3I3"/>
<dbReference type="InterPro" id="IPR023753">
    <property type="entry name" value="FAD/NAD-binding_dom"/>
</dbReference>
<reference evidence="7 8" key="1">
    <citation type="submission" date="2018-08" db="EMBL/GenBank/DDBJ databases">
        <title>Genomic Encyclopedia of Type Strains, Phase IV (KMG-IV): sequencing the most valuable type-strain genomes for metagenomic binning, comparative biology and taxonomic classification.</title>
        <authorList>
            <person name="Goeker M."/>
        </authorList>
    </citation>
    <scope>NUCLEOTIDE SEQUENCE [LARGE SCALE GENOMIC DNA]</scope>
    <source>
        <strain evidence="7 8">BW863</strain>
    </source>
</reference>
<evidence type="ECO:0000256" key="4">
    <source>
        <dbReference type="ARBA" id="ARBA00023002"/>
    </source>
</evidence>
<dbReference type="PANTHER" id="PTHR43706:SF9">
    <property type="entry name" value="TYPE II NADH:QUINONE OXIDOREDUCTASE"/>
    <property type="match status" value="1"/>
</dbReference>
<keyword evidence="3" id="KW-0274">FAD</keyword>
<dbReference type="Gene3D" id="3.50.50.100">
    <property type="match status" value="1"/>
</dbReference>
<evidence type="ECO:0000256" key="5">
    <source>
        <dbReference type="ARBA" id="ARBA00023027"/>
    </source>
</evidence>
<accession>A0A3D9Z3I3</accession>
<dbReference type="GO" id="GO:0003954">
    <property type="term" value="F:NADH dehydrogenase activity"/>
    <property type="evidence" value="ECO:0007669"/>
    <property type="project" value="InterPro"/>
</dbReference>
<comment type="similarity">
    <text evidence="1">Belongs to the NADH dehydrogenase family.</text>
</comment>
<protein>
    <submittedName>
        <fullName evidence="7">NADH dehydrogenase</fullName>
    </submittedName>
</protein>
<dbReference type="SUPFAM" id="SSF51905">
    <property type="entry name" value="FAD/NAD(P)-binding domain"/>
    <property type="match status" value="1"/>
</dbReference>
<sequence>MSEPAVTRPAADLPVAPLGPSDQTEYNVVIVGGGAAGLELATQLGDRFRRTKAGRVTLIDRVRTHLWKPLLHSVAAGSMDTSEHELDYLAQAYWHNFRYRFGEMVGIDRERKLVLMAPTYDEEDRLITPARSIPYDTLVVAIGSITNDFGTPGVAEFAVPLETTEQAKRFNRRLINACLRAHTQAEPIRPGQLHVAIVGAGATGTELAAELYRTVREVIAFGMDRIDPSIDIRIILLEAGPRILPALPEALSQSTAETLKGLGVEVRTNARVSAIQADGIHLASGEFIPSELVVWAAGVKAPDVLKDIGGLETNRINQLVVTQTLQTTRDPSIFAMGDCAACPLDDTGATVPPRAQAAHQEASHLLKQIPRYMKGEPLEPYHYRDFGSLVSLGRYSTVGNLMGFIIGRNFRVEGLFARLMYRSLYKMHEYALHGGRWIFLAILARGLSRRAEPEVKLH</sequence>
<comment type="caution">
    <text evidence="7">The sequence shown here is derived from an EMBL/GenBank/DDBJ whole genome shotgun (WGS) entry which is preliminary data.</text>
</comment>
<dbReference type="Proteomes" id="UP000256900">
    <property type="component" value="Unassembled WGS sequence"/>
</dbReference>
<dbReference type="PRINTS" id="PR00411">
    <property type="entry name" value="PNDRDTASEI"/>
</dbReference>
<keyword evidence="2" id="KW-0285">Flavoprotein</keyword>
<dbReference type="EMBL" id="QUMO01000001">
    <property type="protein sequence ID" value="REF89667.1"/>
    <property type="molecule type" value="Genomic_DNA"/>
</dbReference>
<feature type="domain" description="FAD/NAD(P)-binding" evidence="6">
    <location>
        <begin position="26"/>
        <end position="362"/>
    </location>
</feature>
<evidence type="ECO:0000256" key="3">
    <source>
        <dbReference type="ARBA" id="ARBA00022827"/>
    </source>
</evidence>
<name>A0A3D9Z3I3_9HYPH</name>
<evidence type="ECO:0000313" key="7">
    <source>
        <dbReference type="EMBL" id="REF89667.1"/>
    </source>
</evidence>
<organism evidence="7 8">
    <name type="scientific">Methylovirgula ligni</name>
    <dbReference type="NCBI Taxonomy" id="569860"/>
    <lineage>
        <taxon>Bacteria</taxon>
        <taxon>Pseudomonadati</taxon>
        <taxon>Pseudomonadota</taxon>
        <taxon>Alphaproteobacteria</taxon>
        <taxon>Hyphomicrobiales</taxon>
        <taxon>Beijerinckiaceae</taxon>
        <taxon>Methylovirgula</taxon>
    </lineage>
</organism>
<evidence type="ECO:0000313" key="8">
    <source>
        <dbReference type="Proteomes" id="UP000256900"/>
    </source>
</evidence>
<dbReference type="Pfam" id="PF07992">
    <property type="entry name" value="Pyr_redox_2"/>
    <property type="match status" value="1"/>
</dbReference>
<dbReference type="RefSeq" id="WP_115835410.1">
    <property type="nucleotide sequence ID" value="NZ_CP025086.1"/>
</dbReference>
<dbReference type="OrthoDB" id="9781621at2"/>
<evidence type="ECO:0000259" key="6">
    <source>
        <dbReference type="Pfam" id="PF07992"/>
    </source>
</evidence>
<dbReference type="InterPro" id="IPR036188">
    <property type="entry name" value="FAD/NAD-bd_sf"/>
</dbReference>
<evidence type="ECO:0000256" key="2">
    <source>
        <dbReference type="ARBA" id="ARBA00022630"/>
    </source>
</evidence>
<keyword evidence="4" id="KW-0560">Oxidoreductase</keyword>
<dbReference type="GO" id="GO:0008137">
    <property type="term" value="F:NADH dehydrogenase (ubiquinone) activity"/>
    <property type="evidence" value="ECO:0007669"/>
    <property type="project" value="TreeGrafter"/>
</dbReference>
<gene>
    <name evidence="7" type="ORF">DES32_0903</name>
</gene>